<dbReference type="SUPFAM" id="SSF102215">
    <property type="entry name" value="Creatininase"/>
    <property type="match status" value="1"/>
</dbReference>
<gene>
    <name evidence="6" type="primary">mftE</name>
    <name evidence="6" type="ORF">K1Y72_09955</name>
</gene>
<name>A0ABS7FQL1_9ACTN</name>
<dbReference type="PANTHER" id="PTHR35005">
    <property type="entry name" value="3-DEHYDRO-SCYLLO-INOSOSE HYDROLASE"/>
    <property type="match status" value="1"/>
</dbReference>
<proteinExistence type="inferred from homology"/>
<sequence length="223" mass="23271">MTRLAHLASPDTAAAIENAILVIPVGATEQHGPHLPLSTDTDIAVALADGLAARVPRVVVAPPVAYGASDEHRGFPGTLSIGHETAGLLLMHLLRSAAATFPRVLLVNAHGGNTRAVTSAVRRVRDEGHDVAAWSPRWGGDAHAGRTETSVMLALAPHRVHLDRAAAGNTAPLADLMPRLRTEGLRPVTPNGVLGDPAGACAREGDRLLRHAVEDLVAQAVDR</sequence>
<reference evidence="6 7" key="1">
    <citation type="submission" date="2021-07" db="EMBL/GenBank/DDBJ databases">
        <title>Actinomadura sp. PM05-2 isolated from lichen.</title>
        <authorList>
            <person name="Somphong A."/>
            <person name="Phongsopitanun W."/>
            <person name="Tanasupawat S."/>
            <person name="Peongsungnone V."/>
        </authorList>
    </citation>
    <scope>NUCLEOTIDE SEQUENCE [LARGE SCALE GENOMIC DNA]</scope>
    <source>
        <strain evidence="6 7">PM05-2</strain>
    </source>
</reference>
<keyword evidence="4" id="KW-0862">Zinc</keyword>
<protein>
    <submittedName>
        <fullName evidence="6">Mycofactocin biosynthesis peptidyl-dipeptidase MftE</fullName>
    </submittedName>
</protein>
<dbReference type="Proteomes" id="UP000774570">
    <property type="component" value="Unassembled WGS sequence"/>
</dbReference>
<comment type="caution">
    <text evidence="6">The sequence shown here is derived from an EMBL/GenBank/DDBJ whole genome shotgun (WGS) entry which is preliminary data.</text>
</comment>
<dbReference type="RefSeq" id="WP_220165408.1">
    <property type="nucleotide sequence ID" value="NZ_JAIBOA010000005.1"/>
</dbReference>
<dbReference type="InterPro" id="IPR024087">
    <property type="entry name" value="Creatininase-like_sf"/>
</dbReference>
<evidence type="ECO:0000256" key="3">
    <source>
        <dbReference type="ARBA" id="ARBA00022801"/>
    </source>
</evidence>
<comment type="similarity">
    <text evidence="5">Belongs to the creatininase superfamily.</text>
</comment>
<dbReference type="PANTHER" id="PTHR35005:SF1">
    <property type="entry name" value="2-AMINO-5-FORMYLAMINO-6-RIBOSYLAMINOPYRIMIDIN-4(3H)-ONE 5'-MONOPHOSPHATE DEFORMYLASE"/>
    <property type="match status" value="1"/>
</dbReference>
<evidence type="ECO:0000256" key="4">
    <source>
        <dbReference type="ARBA" id="ARBA00022833"/>
    </source>
</evidence>
<evidence type="ECO:0000256" key="2">
    <source>
        <dbReference type="ARBA" id="ARBA00022723"/>
    </source>
</evidence>
<keyword evidence="2" id="KW-0479">Metal-binding</keyword>
<evidence type="ECO:0000313" key="6">
    <source>
        <dbReference type="EMBL" id="MBW8482690.1"/>
    </source>
</evidence>
<evidence type="ECO:0000256" key="5">
    <source>
        <dbReference type="ARBA" id="ARBA00024029"/>
    </source>
</evidence>
<dbReference type="Pfam" id="PF02633">
    <property type="entry name" value="Creatininase"/>
    <property type="match status" value="1"/>
</dbReference>
<dbReference type="InterPro" id="IPR003785">
    <property type="entry name" value="Creatininase/forma_Hydrolase"/>
</dbReference>
<accession>A0ABS7FQL1</accession>
<comment type="cofactor">
    <cofactor evidence="1">
        <name>Zn(2+)</name>
        <dbReference type="ChEBI" id="CHEBI:29105"/>
    </cofactor>
</comment>
<organism evidence="6 7">
    <name type="scientific">Actinomadura parmotrematis</name>
    <dbReference type="NCBI Taxonomy" id="2864039"/>
    <lineage>
        <taxon>Bacteria</taxon>
        <taxon>Bacillati</taxon>
        <taxon>Actinomycetota</taxon>
        <taxon>Actinomycetes</taxon>
        <taxon>Streptosporangiales</taxon>
        <taxon>Thermomonosporaceae</taxon>
        <taxon>Actinomadura</taxon>
    </lineage>
</organism>
<dbReference type="NCBIfam" id="TIGR03964">
    <property type="entry name" value="mycofact_creat"/>
    <property type="match status" value="1"/>
</dbReference>
<evidence type="ECO:0000256" key="1">
    <source>
        <dbReference type="ARBA" id="ARBA00001947"/>
    </source>
</evidence>
<dbReference type="Gene3D" id="3.40.50.10310">
    <property type="entry name" value="Creatininase"/>
    <property type="match status" value="1"/>
</dbReference>
<dbReference type="InterPro" id="IPR023871">
    <property type="entry name" value="MftE"/>
</dbReference>
<keyword evidence="3" id="KW-0378">Hydrolase</keyword>
<evidence type="ECO:0000313" key="7">
    <source>
        <dbReference type="Proteomes" id="UP000774570"/>
    </source>
</evidence>
<keyword evidence="7" id="KW-1185">Reference proteome</keyword>
<dbReference type="EMBL" id="JAIBOA010000005">
    <property type="protein sequence ID" value="MBW8482690.1"/>
    <property type="molecule type" value="Genomic_DNA"/>
</dbReference>